<sequence length="936" mass="105752">MESDLTCGLLDGYLVFTTRKEVAGPIHPTTSRLPSRSSSVALSSAIDKASSSTQMQVGNTLWPSGPTQVTITNEYHTVPEDVPIDSQYQNNGAGEKSKLKTLEEHPMIEFPLNEEPAAMKRLVSGNDESSSRLDKRQFNKILRQFGFKKDDSNDVPPDPSRRSRKVLRNMKKDSKQVETEELKESDIVIALMGPTASGKSSFISAVGESNYGVGHDLNSCTVEVKAVRVHIPELEDLDVVLVDTPGFDDTYKTDYEILKMISEWMKKAGKKKILLDGILYLHRISDNRMVGTPLKNLELFEKLCGPQAFSRVVMVTTMWDDVDEDMGKQREDELVSNFWASMMSRGTTTLRYGNTAESAWNILNRFIDRPKEGLKALQIQKETYQQKKELNATDAGQELYNKLEELEKRRKKLMRRLENQMKRNEANEDIVGILRNQHEWLERERQEAVGQLANLRLSVPQRFLQSFMKTWHVGSDRYYGQAARQATADRLNSHTFRGWGVREVPKKIHQIPPDAEANIRALLSDIVLKSSIQKVADTLVGYTEKAHGGIQGLVDYLDMVLRDSNSLEEQNRVLTLLSKIVVTAGNIIPGFLKLAPVPYRKEPVATGGYGKVHRGLKDEGVAVKMIETRISSDSSIKELILWAHLSHPNILPLYGVFFEKENIGLVSPWMNAGNLHDYVARTNDTQCARLPLIEDVIEGLFFLHQRDIVHSDLKGQNILISTEKRALIADFGSSHISTHTTSPQTNTTIGYTLHFSPPEIHEREYGCQDRPTKAWDIWSFGGVCYQVLSRNMPYHGMNDKRVVVSLVMQQLPLRPTASDASTGDTIDDDKWRFISQNCWVWDPKDRMSTLQLRDIVRGWGVGEDRPTATVLQRPPTIPAPVEPEIDMSLLKKTLLDIQASVRSTAYDEHDTTEMYLVQAKLVQSAEKCQRPFSGTT</sequence>
<dbReference type="PANTHER" id="PTHR44329:SF214">
    <property type="entry name" value="PROTEIN KINASE DOMAIN-CONTAINING PROTEIN"/>
    <property type="match status" value="1"/>
</dbReference>
<dbReference type="SUPFAM" id="SSF52540">
    <property type="entry name" value="P-loop containing nucleoside triphosphate hydrolases"/>
    <property type="match status" value="1"/>
</dbReference>
<dbReference type="PROSITE" id="PS50011">
    <property type="entry name" value="PROTEIN_KINASE_DOM"/>
    <property type="match status" value="1"/>
</dbReference>
<dbReference type="InterPro" id="IPR000719">
    <property type="entry name" value="Prot_kinase_dom"/>
</dbReference>
<feature type="domain" description="Protein kinase" evidence="2">
    <location>
        <begin position="598"/>
        <end position="860"/>
    </location>
</feature>
<dbReference type="InterPro" id="IPR008271">
    <property type="entry name" value="Ser/Thr_kinase_AS"/>
</dbReference>
<reference evidence="3" key="1">
    <citation type="submission" date="2022-07" db="EMBL/GenBank/DDBJ databases">
        <title>Genome Sequence of Leucocoprinus birnbaumii.</title>
        <authorList>
            <person name="Buettner E."/>
        </authorList>
    </citation>
    <scope>NUCLEOTIDE SEQUENCE</scope>
    <source>
        <strain evidence="3">VT141</strain>
    </source>
</reference>
<comment type="caution">
    <text evidence="3">The sequence shown here is derived from an EMBL/GenBank/DDBJ whole genome shotgun (WGS) entry which is preliminary data.</text>
</comment>
<gene>
    <name evidence="3" type="ORF">NP233_g13008</name>
</gene>
<dbReference type="PANTHER" id="PTHR44329">
    <property type="entry name" value="SERINE/THREONINE-PROTEIN KINASE TNNI3K-RELATED"/>
    <property type="match status" value="1"/>
</dbReference>
<evidence type="ECO:0000313" key="3">
    <source>
        <dbReference type="EMBL" id="KAJ3551810.1"/>
    </source>
</evidence>
<dbReference type="Gene3D" id="1.10.510.10">
    <property type="entry name" value="Transferase(Phosphotransferase) domain 1"/>
    <property type="match status" value="1"/>
</dbReference>
<dbReference type="EMBL" id="JANIEX010002147">
    <property type="protein sequence ID" value="KAJ3551810.1"/>
    <property type="molecule type" value="Genomic_DNA"/>
</dbReference>
<dbReference type="PROSITE" id="PS00108">
    <property type="entry name" value="PROTEIN_KINASE_ST"/>
    <property type="match status" value="1"/>
</dbReference>
<keyword evidence="4" id="KW-1185">Reference proteome</keyword>
<dbReference type="Pfam" id="PF00069">
    <property type="entry name" value="Pkinase"/>
    <property type="match status" value="1"/>
</dbReference>
<dbReference type="InterPro" id="IPR027417">
    <property type="entry name" value="P-loop_NTPase"/>
</dbReference>
<protein>
    <recommendedName>
        <fullName evidence="2">Protein kinase domain-containing protein</fullName>
    </recommendedName>
</protein>
<evidence type="ECO:0000259" key="2">
    <source>
        <dbReference type="PROSITE" id="PS50011"/>
    </source>
</evidence>
<dbReference type="SMART" id="SM00220">
    <property type="entry name" value="S_TKc"/>
    <property type="match status" value="1"/>
</dbReference>
<accession>A0AAD5VDG6</accession>
<dbReference type="Pfam" id="PF01926">
    <property type="entry name" value="MMR_HSR1"/>
    <property type="match status" value="1"/>
</dbReference>
<proteinExistence type="predicted"/>
<dbReference type="GO" id="GO:0004674">
    <property type="term" value="F:protein serine/threonine kinase activity"/>
    <property type="evidence" value="ECO:0007669"/>
    <property type="project" value="TreeGrafter"/>
</dbReference>
<dbReference type="AlphaFoldDB" id="A0AAD5VDG6"/>
<dbReference type="Gene3D" id="3.40.50.300">
    <property type="entry name" value="P-loop containing nucleotide triphosphate hydrolases"/>
    <property type="match status" value="1"/>
</dbReference>
<dbReference type="InterPro" id="IPR011009">
    <property type="entry name" value="Kinase-like_dom_sf"/>
</dbReference>
<dbReference type="InterPro" id="IPR006073">
    <property type="entry name" value="GTP-bd"/>
</dbReference>
<dbReference type="InterPro" id="IPR051681">
    <property type="entry name" value="Ser/Thr_Kinases-Pseudokinases"/>
</dbReference>
<dbReference type="GO" id="GO:0005524">
    <property type="term" value="F:ATP binding"/>
    <property type="evidence" value="ECO:0007669"/>
    <property type="project" value="InterPro"/>
</dbReference>
<dbReference type="SUPFAM" id="SSF56112">
    <property type="entry name" value="Protein kinase-like (PK-like)"/>
    <property type="match status" value="1"/>
</dbReference>
<dbReference type="CDD" id="cd00882">
    <property type="entry name" value="Ras_like_GTPase"/>
    <property type="match status" value="1"/>
</dbReference>
<organism evidence="3 4">
    <name type="scientific">Leucocoprinus birnbaumii</name>
    <dbReference type="NCBI Taxonomy" id="56174"/>
    <lineage>
        <taxon>Eukaryota</taxon>
        <taxon>Fungi</taxon>
        <taxon>Dikarya</taxon>
        <taxon>Basidiomycota</taxon>
        <taxon>Agaricomycotina</taxon>
        <taxon>Agaricomycetes</taxon>
        <taxon>Agaricomycetidae</taxon>
        <taxon>Agaricales</taxon>
        <taxon>Agaricineae</taxon>
        <taxon>Agaricaceae</taxon>
        <taxon>Leucocoprinus</taxon>
    </lineage>
</organism>
<dbReference type="GO" id="GO:0005525">
    <property type="term" value="F:GTP binding"/>
    <property type="evidence" value="ECO:0007669"/>
    <property type="project" value="InterPro"/>
</dbReference>
<dbReference type="Proteomes" id="UP001213000">
    <property type="component" value="Unassembled WGS sequence"/>
</dbReference>
<evidence type="ECO:0000256" key="1">
    <source>
        <dbReference type="SAM" id="Coils"/>
    </source>
</evidence>
<name>A0AAD5VDG6_9AGAR</name>
<evidence type="ECO:0000313" key="4">
    <source>
        <dbReference type="Proteomes" id="UP001213000"/>
    </source>
</evidence>
<keyword evidence="1" id="KW-0175">Coiled coil</keyword>
<feature type="coiled-coil region" evidence="1">
    <location>
        <begin position="396"/>
        <end position="427"/>
    </location>
</feature>